<keyword evidence="3" id="KW-0343">GTPase activation</keyword>
<dbReference type="GO" id="GO:0008289">
    <property type="term" value="F:lipid binding"/>
    <property type="evidence" value="ECO:0007669"/>
    <property type="project" value="UniProtKB-KW"/>
</dbReference>
<dbReference type="GO" id="GO:0005096">
    <property type="term" value="F:GTPase activator activity"/>
    <property type="evidence" value="ECO:0007669"/>
    <property type="project" value="UniProtKB-KW"/>
</dbReference>
<evidence type="ECO:0000256" key="6">
    <source>
        <dbReference type="ARBA" id="ARBA00022723"/>
    </source>
</evidence>
<dbReference type="GO" id="GO:0005634">
    <property type="term" value="C:nucleus"/>
    <property type="evidence" value="ECO:0007669"/>
    <property type="project" value="UniProtKB-SubCell"/>
</dbReference>
<keyword evidence="6" id="KW-0479">Metal-binding</keyword>
<dbReference type="PANTHER" id="PTHR45933">
    <property type="entry name" value="PROTEIN C2-DOMAIN ABA-RELATED 4"/>
    <property type="match status" value="1"/>
</dbReference>
<dbReference type="SUPFAM" id="SSF49562">
    <property type="entry name" value="C2 domain (Calcium/lipid-binding domain, CaLB)"/>
    <property type="match status" value="1"/>
</dbReference>
<comment type="caution">
    <text evidence="13">The sequence shown here is derived from an EMBL/GenBank/DDBJ whole genome shotgun (WGS) entry which is preliminary data.</text>
</comment>
<dbReference type="InterPro" id="IPR035892">
    <property type="entry name" value="C2_domain_sf"/>
</dbReference>
<dbReference type="EMBL" id="JBJUIK010000012">
    <property type="protein sequence ID" value="KAL3510558.1"/>
    <property type="molecule type" value="Genomic_DNA"/>
</dbReference>
<protein>
    <recommendedName>
        <fullName evidence="12">C2 domain-containing protein</fullName>
    </recommendedName>
</protein>
<keyword evidence="7" id="KW-0106">Calcium</keyword>
<organism evidence="13 14">
    <name type="scientific">Cinchona calisaya</name>
    <dbReference type="NCBI Taxonomy" id="153742"/>
    <lineage>
        <taxon>Eukaryota</taxon>
        <taxon>Viridiplantae</taxon>
        <taxon>Streptophyta</taxon>
        <taxon>Embryophyta</taxon>
        <taxon>Tracheophyta</taxon>
        <taxon>Spermatophyta</taxon>
        <taxon>Magnoliopsida</taxon>
        <taxon>eudicotyledons</taxon>
        <taxon>Gunneridae</taxon>
        <taxon>Pentapetalae</taxon>
        <taxon>asterids</taxon>
        <taxon>lamiids</taxon>
        <taxon>Gentianales</taxon>
        <taxon>Rubiaceae</taxon>
        <taxon>Cinchonoideae</taxon>
        <taxon>Cinchoneae</taxon>
        <taxon>Cinchona</taxon>
    </lineage>
</organism>
<dbReference type="Proteomes" id="UP001630127">
    <property type="component" value="Unassembled WGS sequence"/>
</dbReference>
<dbReference type="SMART" id="SM00239">
    <property type="entry name" value="C2"/>
    <property type="match status" value="1"/>
</dbReference>
<evidence type="ECO:0000256" key="11">
    <source>
        <dbReference type="ARBA" id="ARBA00024037"/>
    </source>
</evidence>
<comment type="subcellular location">
    <subcellularLocation>
        <location evidence="2">Cell membrane</location>
    </subcellularLocation>
    <subcellularLocation>
        <location evidence="1">Nucleus</location>
    </subcellularLocation>
</comment>
<evidence type="ECO:0000256" key="10">
    <source>
        <dbReference type="ARBA" id="ARBA00023242"/>
    </source>
</evidence>
<dbReference type="InterPro" id="IPR000008">
    <property type="entry name" value="C2_dom"/>
</dbReference>
<gene>
    <name evidence="13" type="ORF">ACH5RR_029959</name>
</gene>
<evidence type="ECO:0000256" key="8">
    <source>
        <dbReference type="ARBA" id="ARBA00023121"/>
    </source>
</evidence>
<dbReference type="InterPro" id="IPR044562">
    <property type="entry name" value="CAR1-11"/>
</dbReference>
<dbReference type="Gene3D" id="2.60.40.150">
    <property type="entry name" value="C2 domain"/>
    <property type="match status" value="1"/>
</dbReference>
<evidence type="ECO:0000256" key="5">
    <source>
        <dbReference type="ARBA" id="ARBA00022682"/>
    </source>
</evidence>
<dbReference type="PROSITE" id="PS50004">
    <property type="entry name" value="C2"/>
    <property type="match status" value="1"/>
</dbReference>
<evidence type="ECO:0000256" key="4">
    <source>
        <dbReference type="ARBA" id="ARBA00022475"/>
    </source>
</evidence>
<keyword evidence="8" id="KW-0446">Lipid-binding</keyword>
<accession>A0ABD2YYF7</accession>
<dbReference type="Pfam" id="PF00168">
    <property type="entry name" value="C2"/>
    <property type="match status" value="1"/>
</dbReference>
<evidence type="ECO:0000256" key="2">
    <source>
        <dbReference type="ARBA" id="ARBA00004236"/>
    </source>
</evidence>
<keyword evidence="5" id="KW-0938">Abscisic acid signaling pathway</keyword>
<keyword evidence="4" id="KW-1003">Cell membrane</keyword>
<evidence type="ECO:0000256" key="3">
    <source>
        <dbReference type="ARBA" id="ARBA00022468"/>
    </source>
</evidence>
<evidence type="ECO:0000313" key="13">
    <source>
        <dbReference type="EMBL" id="KAL3510558.1"/>
    </source>
</evidence>
<dbReference type="PANTHER" id="PTHR45933:SF12">
    <property type="entry name" value="PROTEIN C2-DOMAIN ABA-RELATED 9"/>
    <property type="match status" value="1"/>
</dbReference>
<dbReference type="GO" id="GO:0046872">
    <property type="term" value="F:metal ion binding"/>
    <property type="evidence" value="ECO:0007669"/>
    <property type="project" value="UniProtKB-KW"/>
</dbReference>
<evidence type="ECO:0000256" key="1">
    <source>
        <dbReference type="ARBA" id="ARBA00004123"/>
    </source>
</evidence>
<dbReference type="GO" id="GO:0005886">
    <property type="term" value="C:plasma membrane"/>
    <property type="evidence" value="ECO:0007669"/>
    <property type="project" value="UniProtKB-SubCell"/>
</dbReference>
<proteinExistence type="inferred from homology"/>
<keyword evidence="14" id="KW-1185">Reference proteome</keyword>
<comment type="similarity">
    <text evidence="11">Belongs to the plant CAR protein family.</text>
</comment>
<evidence type="ECO:0000313" key="14">
    <source>
        <dbReference type="Proteomes" id="UP001630127"/>
    </source>
</evidence>
<keyword evidence="10" id="KW-0539">Nucleus</keyword>
<sequence>MTIDSFGLLRIQVRRGINLAVRDTVRKTSDPYVIVSHAGQKVRTSVVNKNCFPMWNENLTLPLKDPNVPLTLCVFDKDTFTADDAMGDAEVNVKPFLECLKRDLQDLPDGTKVDKVQPSPKNCLSRESCIVWNKGKMSQNMILRLRNVECGEIEIQIEWLDFPGLKGLEEW</sequence>
<dbReference type="GO" id="GO:0009738">
    <property type="term" value="P:abscisic acid-activated signaling pathway"/>
    <property type="evidence" value="ECO:0007669"/>
    <property type="project" value="UniProtKB-KW"/>
</dbReference>
<feature type="domain" description="C2" evidence="12">
    <location>
        <begin position="1"/>
        <end position="109"/>
    </location>
</feature>
<reference evidence="13 14" key="1">
    <citation type="submission" date="2024-11" db="EMBL/GenBank/DDBJ databases">
        <title>A near-complete genome assembly of Cinchona calisaya.</title>
        <authorList>
            <person name="Lian D.C."/>
            <person name="Zhao X.W."/>
            <person name="Wei L."/>
        </authorList>
    </citation>
    <scope>NUCLEOTIDE SEQUENCE [LARGE SCALE GENOMIC DNA]</scope>
    <source>
        <tissue evidence="13">Nenye</tissue>
    </source>
</reference>
<keyword evidence="9" id="KW-0472">Membrane</keyword>
<name>A0ABD2YYF7_9GENT</name>
<evidence type="ECO:0000256" key="7">
    <source>
        <dbReference type="ARBA" id="ARBA00022837"/>
    </source>
</evidence>
<evidence type="ECO:0000259" key="12">
    <source>
        <dbReference type="PROSITE" id="PS50004"/>
    </source>
</evidence>
<dbReference type="AlphaFoldDB" id="A0ABD2YYF7"/>
<evidence type="ECO:0000256" key="9">
    <source>
        <dbReference type="ARBA" id="ARBA00023136"/>
    </source>
</evidence>